<accession>A0A841RDG5</accession>
<dbReference type="AlphaFoldDB" id="A0A841RDG5"/>
<sequence length="65" mass="7401">MKYQIKGTPGATVVVLDENTEVLSLLVTRDYDGYKEHKKETMKKEMFEMCLRTGYITPEEAAVAV</sequence>
<keyword evidence="2" id="KW-1185">Reference proteome</keyword>
<protein>
    <submittedName>
        <fullName evidence="1">Uncharacterized protein</fullName>
    </submittedName>
</protein>
<proteinExistence type="predicted"/>
<comment type="caution">
    <text evidence="1">The sequence shown here is derived from an EMBL/GenBank/DDBJ whole genome shotgun (WGS) entry which is preliminary data.</text>
</comment>
<dbReference type="Proteomes" id="UP000587760">
    <property type="component" value="Unassembled WGS sequence"/>
</dbReference>
<gene>
    <name evidence="1" type="ORF">HNR50_003701</name>
</gene>
<dbReference type="RefSeq" id="WP_184748251.1">
    <property type="nucleotide sequence ID" value="NZ_JACHGJ010000009.1"/>
</dbReference>
<dbReference type="EMBL" id="JACHGJ010000009">
    <property type="protein sequence ID" value="MBB6482013.1"/>
    <property type="molecule type" value="Genomic_DNA"/>
</dbReference>
<organism evidence="1 2">
    <name type="scientific">Spirochaeta isovalerica</name>
    <dbReference type="NCBI Taxonomy" id="150"/>
    <lineage>
        <taxon>Bacteria</taxon>
        <taxon>Pseudomonadati</taxon>
        <taxon>Spirochaetota</taxon>
        <taxon>Spirochaetia</taxon>
        <taxon>Spirochaetales</taxon>
        <taxon>Spirochaetaceae</taxon>
        <taxon>Spirochaeta</taxon>
    </lineage>
</organism>
<evidence type="ECO:0000313" key="1">
    <source>
        <dbReference type="EMBL" id="MBB6482013.1"/>
    </source>
</evidence>
<evidence type="ECO:0000313" key="2">
    <source>
        <dbReference type="Proteomes" id="UP000587760"/>
    </source>
</evidence>
<name>A0A841RDG5_9SPIO</name>
<reference evidence="1 2" key="1">
    <citation type="submission" date="2020-08" db="EMBL/GenBank/DDBJ databases">
        <title>Genomic Encyclopedia of Type Strains, Phase IV (KMG-IV): sequencing the most valuable type-strain genomes for metagenomic binning, comparative biology and taxonomic classification.</title>
        <authorList>
            <person name="Goeker M."/>
        </authorList>
    </citation>
    <scope>NUCLEOTIDE SEQUENCE [LARGE SCALE GENOMIC DNA]</scope>
    <source>
        <strain evidence="1 2">DSM 2461</strain>
    </source>
</reference>